<name>A0A939BQI6_9FIRM</name>
<dbReference type="Proteomes" id="UP000774000">
    <property type="component" value="Unassembled WGS sequence"/>
</dbReference>
<dbReference type="EMBL" id="JAFBDQ010000037">
    <property type="protein sequence ID" value="MBM7558218.1"/>
    <property type="molecule type" value="Genomic_DNA"/>
</dbReference>
<dbReference type="PROSITE" id="PS51372">
    <property type="entry name" value="PRD_2"/>
    <property type="match status" value="2"/>
</dbReference>
<reference evidence="3" key="1">
    <citation type="submission" date="2021-01" db="EMBL/GenBank/DDBJ databases">
        <title>Genomic Encyclopedia of Type Strains, Phase IV (KMG-IV): sequencing the most valuable type-strain genomes for metagenomic binning, comparative biology and taxonomic classification.</title>
        <authorList>
            <person name="Goeker M."/>
        </authorList>
    </citation>
    <scope>NUCLEOTIDE SEQUENCE</scope>
    <source>
        <strain evidence="3">DSM 23230</strain>
    </source>
</reference>
<organism evidence="3 4">
    <name type="scientific">Halanaerobacter jeridensis</name>
    <dbReference type="NCBI Taxonomy" id="706427"/>
    <lineage>
        <taxon>Bacteria</taxon>
        <taxon>Bacillati</taxon>
        <taxon>Bacillota</taxon>
        <taxon>Clostridia</taxon>
        <taxon>Halanaerobiales</taxon>
        <taxon>Halobacteroidaceae</taxon>
        <taxon>Halanaerobacter</taxon>
    </lineage>
</organism>
<evidence type="ECO:0000313" key="3">
    <source>
        <dbReference type="EMBL" id="MBM7558218.1"/>
    </source>
</evidence>
<dbReference type="Pfam" id="PF03123">
    <property type="entry name" value="CAT_RBD"/>
    <property type="match status" value="1"/>
</dbReference>
<evidence type="ECO:0000313" key="4">
    <source>
        <dbReference type="Proteomes" id="UP000774000"/>
    </source>
</evidence>
<feature type="domain" description="PRD" evidence="2">
    <location>
        <begin position="182"/>
        <end position="288"/>
    </location>
</feature>
<dbReference type="GO" id="GO:0003723">
    <property type="term" value="F:RNA binding"/>
    <property type="evidence" value="ECO:0007669"/>
    <property type="project" value="InterPro"/>
</dbReference>
<dbReference type="InterPro" id="IPR050661">
    <property type="entry name" value="BglG_antiterminators"/>
</dbReference>
<feature type="domain" description="PRD" evidence="2">
    <location>
        <begin position="76"/>
        <end position="181"/>
    </location>
</feature>
<dbReference type="PANTHER" id="PTHR30185">
    <property type="entry name" value="CRYPTIC BETA-GLUCOSIDE BGL OPERON ANTITERMINATOR"/>
    <property type="match status" value="1"/>
</dbReference>
<dbReference type="GO" id="GO:0006355">
    <property type="term" value="P:regulation of DNA-templated transcription"/>
    <property type="evidence" value="ECO:0007669"/>
    <property type="project" value="InterPro"/>
</dbReference>
<accession>A0A939BQI6</accession>
<dbReference type="SMART" id="SM01061">
    <property type="entry name" value="CAT_RBD"/>
    <property type="match status" value="1"/>
</dbReference>
<proteinExistence type="predicted"/>
<dbReference type="Gene3D" id="1.10.1790.10">
    <property type="entry name" value="PRD domain"/>
    <property type="match status" value="2"/>
</dbReference>
<sequence>MSDLKDISYKVKKIFNNNVVLAQKRNNNKELILLGKGIGFGTTKGDIIQRDEVTIDKEFVPIKGEKKEAYQKLLNEVDEQVIGVTEEIIAMVSSQLEEELNEHIRIGLADHIAFALKRIEDGMDLTNPFLTETKTLYQEEYELAQEAIDMIEQRFDVSMPESEVGFITLHIHGARENRGVSKTLKYTSLIQKMVAKVEEKLGEKLSYETLNYARLVNHLRFALERVEKDEVNPNPMLDDIKDKFPRAYQISIKLAQMIEEELKVDVPKDEVGYLAMHVQRLRRDLNKNE</sequence>
<evidence type="ECO:0000259" key="2">
    <source>
        <dbReference type="PROSITE" id="PS51372"/>
    </source>
</evidence>
<dbReference type="PANTHER" id="PTHR30185:SF16">
    <property type="entry name" value="PROTEIN GLCT"/>
    <property type="match status" value="1"/>
</dbReference>
<comment type="caution">
    <text evidence="3">The sequence shown here is derived from an EMBL/GenBank/DDBJ whole genome shotgun (WGS) entry which is preliminary data.</text>
</comment>
<dbReference type="SUPFAM" id="SSF63520">
    <property type="entry name" value="PTS-regulatory domain, PRD"/>
    <property type="match status" value="2"/>
</dbReference>
<dbReference type="InterPro" id="IPR011608">
    <property type="entry name" value="PRD"/>
</dbReference>
<keyword evidence="1" id="KW-0677">Repeat</keyword>
<evidence type="ECO:0000256" key="1">
    <source>
        <dbReference type="ARBA" id="ARBA00022737"/>
    </source>
</evidence>
<dbReference type="InterPro" id="IPR036650">
    <property type="entry name" value="CAT_RNA-bd_dom_sf"/>
</dbReference>
<dbReference type="AlphaFoldDB" id="A0A939BQI6"/>
<dbReference type="Pfam" id="PF00874">
    <property type="entry name" value="PRD"/>
    <property type="match status" value="2"/>
</dbReference>
<dbReference type="InterPro" id="IPR036634">
    <property type="entry name" value="PRD_sf"/>
</dbReference>
<keyword evidence="4" id="KW-1185">Reference proteome</keyword>
<dbReference type="Gene3D" id="2.30.24.10">
    <property type="entry name" value="CAT RNA-binding domain"/>
    <property type="match status" value="1"/>
</dbReference>
<dbReference type="RefSeq" id="WP_204703261.1">
    <property type="nucleotide sequence ID" value="NZ_JAFBDQ010000037.1"/>
</dbReference>
<protein>
    <submittedName>
        <fullName evidence="3">Transcriptional antiterminator</fullName>
    </submittedName>
</protein>
<dbReference type="NCBIfam" id="NF047357">
    <property type="entry name" value="antiterm_GlcT"/>
    <property type="match status" value="1"/>
</dbReference>
<dbReference type="InterPro" id="IPR004341">
    <property type="entry name" value="CAT_RNA-bd_dom"/>
</dbReference>
<gene>
    <name evidence="3" type="ORF">JOC47_003088</name>
</gene>
<dbReference type="SUPFAM" id="SSF50151">
    <property type="entry name" value="SacY-like RNA-binding domain"/>
    <property type="match status" value="1"/>
</dbReference>